<protein>
    <recommendedName>
        <fullName evidence="3">Dehydrogenase</fullName>
    </recommendedName>
</protein>
<dbReference type="PANTHER" id="PTHR38774">
    <property type="entry name" value="CYTOPLASMIC PROTEIN-RELATED"/>
    <property type="match status" value="1"/>
</dbReference>
<dbReference type="AlphaFoldDB" id="A0A172YDI1"/>
<reference evidence="1 2" key="1">
    <citation type="submission" date="2016-04" db="EMBL/GenBank/DDBJ databases">
        <title>Complete Genome Sequence of Halotalea alkalilenta IHB B 13600.</title>
        <authorList>
            <person name="Swarnkar M.K."/>
            <person name="Sharma A."/>
            <person name="Kaushal K."/>
            <person name="Soni R."/>
            <person name="Rana S."/>
            <person name="Singh A.K."/>
            <person name="Gulati A."/>
        </authorList>
    </citation>
    <scope>NUCLEOTIDE SEQUENCE [LARGE SCALE GENOMIC DNA]</scope>
    <source>
        <strain evidence="1 2">IHB B 13600</strain>
    </source>
</reference>
<dbReference type="EMBL" id="CP015243">
    <property type="protein sequence ID" value="ANF57309.1"/>
    <property type="molecule type" value="Genomic_DNA"/>
</dbReference>
<name>A0A172YDI1_9GAMM</name>
<dbReference type="InterPro" id="IPR009659">
    <property type="entry name" value="DUF1249"/>
</dbReference>
<dbReference type="KEGG" id="haa:A5892_07395"/>
<evidence type="ECO:0000313" key="1">
    <source>
        <dbReference type="EMBL" id="ANF57309.1"/>
    </source>
</evidence>
<organism evidence="1 2">
    <name type="scientific">Halotalea alkalilenta</name>
    <dbReference type="NCBI Taxonomy" id="376489"/>
    <lineage>
        <taxon>Bacteria</taxon>
        <taxon>Pseudomonadati</taxon>
        <taxon>Pseudomonadota</taxon>
        <taxon>Gammaproteobacteria</taxon>
        <taxon>Oceanospirillales</taxon>
        <taxon>Halomonadaceae</taxon>
        <taxon>Halotalea</taxon>
    </lineage>
</organism>
<evidence type="ECO:0000313" key="2">
    <source>
        <dbReference type="Proteomes" id="UP000077875"/>
    </source>
</evidence>
<evidence type="ECO:0008006" key="3">
    <source>
        <dbReference type="Google" id="ProtNLM"/>
    </source>
</evidence>
<dbReference type="Pfam" id="PF06853">
    <property type="entry name" value="DUF1249"/>
    <property type="match status" value="1"/>
</dbReference>
<sequence length="153" mass="17491">MNQSTNNKTAYVTDLKSLQAECTSNFLRLVRLLGDSAAGERIDISLGRDDRSFGCLHLEIESRAPYTTVLRVSQSGVLEALIDSPRMRVHLYHDVRMAEVTDFQRKRHFQGRYRYPNAQMHQPDEKLQLNRFLGEWLDHAIAHGHTADVSPLG</sequence>
<gene>
    <name evidence="1" type="ORF">A5892_07395</name>
</gene>
<proteinExistence type="predicted"/>
<dbReference type="PANTHER" id="PTHR38774:SF1">
    <property type="entry name" value="CYTOPLASMIC PROTEIN"/>
    <property type="match status" value="1"/>
</dbReference>
<dbReference type="Proteomes" id="UP000077875">
    <property type="component" value="Chromosome"/>
</dbReference>
<accession>A0A172YDI1</accession>
<keyword evidence="2" id="KW-1185">Reference proteome</keyword>
<dbReference type="STRING" id="376489.A5892_07395"/>
<dbReference type="RefSeq" id="WP_064122262.1">
    <property type="nucleotide sequence ID" value="NZ_CP015243.1"/>
</dbReference>